<dbReference type="Gene3D" id="3.30.1500.10">
    <property type="entry name" value="Haem-binding HasA"/>
    <property type="match status" value="1"/>
</dbReference>
<proteinExistence type="predicted"/>
<protein>
    <recommendedName>
        <fullName evidence="3">Heme acquisition protein HasA</fullName>
    </recommendedName>
</protein>
<dbReference type="AlphaFoldDB" id="A0A2A2F138"/>
<dbReference type="RefSeq" id="WP_095620031.1">
    <property type="nucleotide sequence ID" value="NZ_NSKB01000002.1"/>
</dbReference>
<dbReference type="Proteomes" id="UP000217771">
    <property type="component" value="Unassembled WGS sequence"/>
</dbReference>
<dbReference type="Pfam" id="PF06438">
    <property type="entry name" value="HasA"/>
    <property type="match status" value="1"/>
</dbReference>
<sequence length="206" mass="21977">MSFFVEYGGNLTASSTLADFFNDFSDFYAQDGHEYNSSFNSTQGFPGPLFGTEYAVTSELGDIEDFSFIAGAADGNDLTYTLFDGWPSNWHILYGSLDSLAFGADLEDWQSTGDGNFALDETYLDLSGLDLFGEQSEGQDNIVHEVVWGLMGGDTTALEGVINDILDDYSLSVNSTFADLELAGLAGDVSTTGVASTSDLDVALAA</sequence>
<organism evidence="1 2">
    <name type="scientific">Halomonas salipaludis</name>
    <dbReference type="NCBI Taxonomy" id="2032625"/>
    <lineage>
        <taxon>Bacteria</taxon>
        <taxon>Pseudomonadati</taxon>
        <taxon>Pseudomonadota</taxon>
        <taxon>Gammaproteobacteria</taxon>
        <taxon>Oceanospirillales</taxon>
        <taxon>Halomonadaceae</taxon>
        <taxon>Halomonas</taxon>
    </lineage>
</organism>
<dbReference type="EMBL" id="NSKB01000002">
    <property type="protein sequence ID" value="PAU78357.1"/>
    <property type="molecule type" value="Genomic_DNA"/>
</dbReference>
<keyword evidence="2" id="KW-1185">Reference proteome</keyword>
<evidence type="ECO:0008006" key="3">
    <source>
        <dbReference type="Google" id="ProtNLM"/>
    </source>
</evidence>
<reference evidence="1 2" key="1">
    <citation type="submission" date="2017-08" db="EMBL/GenBank/DDBJ databases">
        <title>Halomonas alkalisoli sp. nov., isolated from saline alkaline soil.</title>
        <authorList>
            <person name="Wang D."/>
            <person name="Zhang G."/>
        </authorList>
    </citation>
    <scope>NUCLEOTIDE SEQUENCE [LARGE SCALE GENOMIC DNA]</scope>
    <source>
        <strain evidence="1 2">WRN001</strain>
    </source>
</reference>
<dbReference type="InterPro" id="IPR010495">
    <property type="entry name" value="HasA_haem-bd"/>
</dbReference>
<comment type="caution">
    <text evidence="1">The sequence shown here is derived from an EMBL/GenBank/DDBJ whole genome shotgun (WGS) entry which is preliminary data.</text>
</comment>
<name>A0A2A2F138_9GAMM</name>
<dbReference type="InterPro" id="IPR036912">
    <property type="entry name" value="HasA_haem-bd_sf"/>
</dbReference>
<accession>A0A2A2F138</accession>
<evidence type="ECO:0000313" key="2">
    <source>
        <dbReference type="Proteomes" id="UP000217771"/>
    </source>
</evidence>
<dbReference type="SUPFAM" id="SSF54621">
    <property type="entry name" value="Heme-binding protein A (HasA)"/>
    <property type="match status" value="1"/>
</dbReference>
<evidence type="ECO:0000313" key="1">
    <source>
        <dbReference type="EMBL" id="PAU78357.1"/>
    </source>
</evidence>
<gene>
    <name evidence="1" type="ORF">CK498_06505</name>
</gene>
<dbReference type="OrthoDB" id="8690007at2"/>